<feature type="chain" id="PRO_5039295236" evidence="1">
    <location>
        <begin position="32"/>
        <end position="170"/>
    </location>
</feature>
<organism evidence="2 3">
    <name type="scientific">Collinsella aerofaciens</name>
    <dbReference type="NCBI Taxonomy" id="74426"/>
    <lineage>
        <taxon>Bacteria</taxon>
        <taxon>Bacillati</taxon>
        <taxon>Actinomycetota</taxon>
        <taxon>Coriobacteriia</taxon>
        <taxon>Coriobacteriales</taxon>
        <taxon>Coriobacteriaceae</taxon>
        <taxon>Collinsella</taxon>
    </lineage>
</organism>
<gene>
    <name evidence="2" type="ORF">ERS852381_01884</name>
</gene>
<dbReference type="AlphaFoldDB" id="A0A174GCV9"/>
<accession>A0A174GCV9</accession>
<keyword evidence="1" id="KW-0732">Signal</keyword>
<evidence type="ECO:0000256" key="1">
    <source>
        <dbReference type="SAM" id="SignalP"/>
    </source>
</evidence>
<dbReference type="EMBL" id="CYYP01000024">
    <property type="protein sequence ID" value="CUO58255.1"/>
    <property type="molecule type" value="Genomic_DNA"/>
</dbReference>
<reference evidence="2 3" key="1">
    <citation type="submission" date="2015-09" db="EMBL/GenBank/DDBJ databases">
        <authorList>
            <consortium name="Pathogen Informatics"/>
        </authorList>
    </citation>
    <scope>NUCLEOTIDE SEQUENCE [LARGE SCALE GENOMIC DNA]</scope>
    <source>
        <strain evidence="2 3">2789STDY5608823</strain>
    </source>
</reference>
<evidence type="ECO:0000313" key="2">
    <source>
        <dbReference type="EMBL" id="CUO58255.1"/>
    </source>
</evidence>
<evidence type="ECO:0000313" key="3">
    <source>
        <dbReference type="Proteomes" id="UP000095468"/>
    </source>
</evidence>
<feature type="signal peptide" evidence="1">
    <location>
        <begin position="1"/>
        <end position="31"/>
    </location>
</feature>
<sequence>MIKPRSIIARIGVGLAIVAGLSMGAPAASFAQDEFDTSQVSSISQSADAGIATCKNNEDRNFAFQCSGTSATGYRQKEDSSSVYTLIQGYSGRPLRLYVDGAYDNRGTGTMNCTQGVYRANHAGEWEMYNLVRENGRSHARLTAWAESGYGTVYGRWSPDCLGHFNKLPS</sequence>
<dbReference type="Proteomes" id="UP000095468">
    <property type="component" value="Unassembled WGS sequence"/>
</dbReference>
<protein>
    <submittedName>
        <fullName evidence="2">Uncharacterized protein</fullName>
    </submittedName>
</protein>
<proteinExistence type="predicted"/>
<dbReference type="RefSeq" id="WP_156327733.1">
    <property type="nucleotide sequence ID" value="NZ_CYYP01000024.1"/>
</dbReference>
<name>A0A174GCV9_9ACTN</name>